<dbReference type="PANTHER" id="PTHR30614:SF0">
    <property type="entry name" value="L-CYSTINE TRANSPORT SYSTEM PERMEASE PROTEIN TCYL"/>
    <property type="match status" value="1"/>
</dbReference>
<name>A0A0R1V823_9LACO</name>
<dbReference type="PATRIC" id="fig|1423749.3.peg.567"/>
<keyword evidence="3" id="KW-1003">Cell membrane</keyword>
<gene>
    <name evidence="10" type="ORF">FC60_GL000563</name>
</gene>
<feature type="transmembrane region" description="Helical" evidence="8">
    <location>
        <begin position="68"/>
        <end position="89"/>
    </location>
</feature>
<comment type="similarity">
    <text evidence="8">Belongs to the binding-protein-dependent transport system permease family.</text>
</comment>
<evidence type="ECO:0000256" key="6">
    <source>
        <dbReference type="ARBA" id="ARBA00022989"/>
    </source>
</evidence>
<feature type="transmembrane region" description="Helical" evidence="8">
    <location>
        <begin position="33"/>
        <end position="56"/>
    </location>
</feature>
<dbReference type="InterPro" id="IPR000515">
    <property type="entry name" value="MetI-like"/>
</dbReference>
<reference evidence="10 11" key="1">
    <citation type="journal article" date="2015" name="Genome Announc.">
        <title>Expanding the biotechnology potential of lactobacilli through comparative genomics of 213 strains and associated genera.</title>
        <authorList>
            <person name="Sun Z."/>
            <person name="Harris H.M."/>
            <person name="McCann A."/>
            <person name="Guo C."/>
            <person name="Argimon S."/>
            <person name="Zhang W."/>
            <person name="Yang X."/>
            <person name="Jeffery I.B."/>
            <person name="Cooney J.C."/>
            <person name="Kagawa T.F."/>
            <person name="Liu W."/>
            <person name="Song Y."/>
            <person name="Salvetti E."/>
            <person name="Wrobel A."/>
            <person name="Rasinkangas P."/>
            <person name="Parkhill J."/>
            <person name="Rea M.C."/>
            <person name="O'Sullivan O."/>
            <person name="Ritari J."/>
            <person name="Douillard F.P."/>
            <person name="Paul Ross R."/>
            <person name="Yang R."/>
            <person name="Briner A.E."/>
            <person name="Felis G.E."/>
            <person name="de Vos W.M."/>
            <person name="Barrangou R."/>
            <person name="Klaenhammer T.R."/>
            <person name="Caufield P.W."/>
            <person name="Cui Y."/>
            <person name="Zhang H."/>
            <person name="O'Toole P.W."/>
        </authorList>
    </citation>
    <scope>NUCLEOTIDE SEQUENCE [LARGE SCALE GENOMIC DNA]</scope>
    <source>
        <strain evidence="10 11">DSM 16045</strain>
    </source>
</reference>
<evidence type="ECO:0000256" key="2">
    <source>
        <dbReference type="ARBA" id="ARBA00022448"/>
    </source>
</evidence>
<keyword evidence="11" id="KW-1185">Reference proteome</keyword>
<evidence type="ECO:0000256" key="7">
    <source>
        <dbReference type="ARBA" id="ARBA00023136"/>
    </source>
</evidence>
<comment type="caution">
    <text evidence="10">The sequence shown here is derived from an EMBL/GenBank/DDBJ whole genome shotgun (WGS) entry which is preliminary data.</text>
</comment>
<evidence type="ECO:0000313" key="11">
    <source>
        <dbReference type="Proteomes" id="UP000051739"/>
    </source>
</evidence>
<accession>A0A0R1V823</accession>
<dbReference type="Gene3D" id="1.10.3720.10">
    <property type="entry name" value="MetI-like"/>
    <property type="match status" value="1"/>
</dbReference>
<evidence type="ECO:0000256" key="8">
    <source>
        <dbReference type="RuleBase" id="RU363032"/>
    </source>
</evidence>
<evidence type="ECO:0000256" key="1">
    <source>
        <dbReference type="ARBA" id="ARBA00004651"/>
    </source>
</evidence>
<dbReference type="PANTHER" id="PTHR30614">
    <property type="entry name" value="MEMBRANE COMPONENT OF AMINO ACID ABC TRANSPORTER"/>
    <property type="match status" value="1"/>
</dbReference>
<keyword evidence="4 8" id="KW-0812">Transmembrane</keyword>
<keyword evidence="6 8" id="KW-1133">Transmembrane helix</keyword>
<feature type="transmembrane region" description="Helical" evidence="8">
    <location>
        <begin position="193"/>
        <end position="213"/>
    </location>
</feature>
<evidence type="ECO:0000313" key="10">
    <source>
        <dbReference type="EMBL" id="KRM01629.1"/>
    </source>
</evidence>
<dbReference type="NCBIfam" id="TIGR01726">
    <property type="entry name" value="HEQRo_perm_3TM"/>
    <property type="match status" value="1"/>
</dbReference>
<keyword evidence="7 8" id="KW-0472">Membrane</keyword>
<feature type="transmembrane region" description="Helical" evidence="8">
    <location>
        <begin position="95"/>
        <end position="115"/>
    </location>
</feature>
<dbReference type="EMBL" id="AZFN01000016">
    <property type="protein sequence ID" value="KRM01629.1"/>
    <property type="molecule type" value="Genomic_DNA"/>
</dbReference>
<dbReference type="Pfam" id="PF00528">
    <property type="entry name" value="BPD_transp_1"/>
    <property type="match status" value="1"/>
</dbReference>
<keyword evidence="5" id="KW-0029">Amino-acid transport</keyword>
<dbReference type="Proteomes" id="UP000051739">
    <property type="component" value="Unassembled WGS sequence"/>
</dbReference>
<evidence type="ECO:0000256" key="5">
    <source>
        <dbReference type="ARBA" id="ARBA00022970"/>
    </source>
</evidence>
<organism evidence="10 11">
    <name type="scientific">Limosilactobacillus gastricus DSM 16045</name>
    <dbReference type="NCBI Taxonomy" id="1423749"/>
    <lineage>
        <taxon>Bacteria</taxon>
        <taxon>Bacillati</taxon>
        <taxon>Bacillota</taxon>
        <taxon>Bacilli</taxon>
        <taxon>Lactobacillales</taxon>
        <taxon>Lactobacillaceae</taxon>
        <taxon>Limosilactobacillus</taxon>
    </lineage>
</organism>
<evidence type="ECO:0000256" key="4">
    <source>
        <dbReference type="ARBA" id="ARBA00022692"/>
    </source>
</evidence>
<comment type="subcellular location">
    <subcellularLocation>
        <location evidence="1 8">Cell membrane</location>
        <topology evidence="1 8">Multi-pass membrane protein</topology>
    </subcellularLocation>
</comment>
<sequence length="230" mass="25625">MMMITGFVVGSLTGLIDLHLAISSIPTILSGLPMSLFLLVTCFILANILGFLLVLIRQSHWAILRWIARFYISFFRGVPMLVILFITYFGFNMDAIPAAVLSFTIAPAAFISEYYRSALLGVDLGQYEAARSLGMNRYVVLRYVILPQALRIALPSLGNVMVDMFKGTSLAAMITVSEMFMDAKIVAGANQDYMSIYITLAVIYWLLCCLLSWGQSWLEGRLDFVAKAEE</sequence>
<dbReference type="CDD" id="cd06261">
    <property type="entry name" value="TM_PBP2"/>
    <property type="match status" value="1"/>
</dbReference>
<dbReference type="SUPFAM" id="SSF161098">
    <property type="entry name" value="MetI-like"/>
    <property type="match status" value="1"/>
</dbReference>
<evidence type="ECO:0000256" key="3">
    <source>
        <dbReference type="ARBA" id="ARBA00022475"/>
    </source>
</evidence>
<dbReference type="InterPro" id="IPR010065">
    <property type="entry name" value="AA_ABC_transptr_permease_3TM"/>
</dbReference>
<dbReference type="InterPro" id="IPR035906">
    <property type="entry name" value="MetI-like_sf"/>
</dbReference>
<dbReference type="PROSITE" id="PS50928">
    <property type="entry name" value="ABC_TM1"/>
    <property type="match status" value="1"/>
</dbReference>
<feature type="domain" description="ABC transmembrane type-1" evidence="9">
    <location>
        <begin position="32"/>
        <end position="215"/>
    </location>
</feature>
<keyword evidence="2 8" id="KW-0813">Transport</keyword>
<proteinExistence type="inferred from homology"/>
<dbReference type="AlphaFoldDB" id="A0A0R1V823"/>
<protein>
    <submittedName>
        <fullName evidence="10">Amino acid ABC transporter permease component</fullName>
    </submittedName>
</protein>
<dbReference type="GO" id="GO:0043190">
    <property type="term" value="C:ATP-binding cassette (ABC) transporter complex"/>
    <property type="evidence" value="ECO:0007669"/>
    <property type="project" value="InterPro"/>
</dbReference>
<dbReference type="GO" id="GO:0022857">
    <property type="term" value="F:transmembrane transporter activity"/>
    <property type="evidence" value="ECO:0007669"/>
    <property type="project" value="InterPro"/>
</dbReference>
<evidence type="ECO:0000259" key="9">
    <source>
        <dbReference type="PROSITE" id="PS50928"/>
    </source>
</evidence>
<dbReference type="GO" id="GO:0006865">
    <property type="term" value="P:amino acid transport"/>
    <property type="evidence" value="ECO:0007669"/>
    <property type="project" value="UniProtKB-KW"/>
</dbReference>
<dbReference type="InterPro" id="IPR043429">
    <property type="entry name" value="ArtM/GltK/GlnP/TcyL/YhdX-like"/>
</dbReference>